<protein>
    <submittedName>
        <fullName evidence="2">Transcription termination factor 2</fullName>
    </submittedName>
</protein>
<dbReference type="VEuPathDB" id="FungiDB:I7I51_06996"/>
<evidence type="ECO:0000256" key="1">
    <source>
        <dbReference type="SAM" id="MobiDB-lite"/>
    </source>
</evidence>
<dbReference type="Proteomes" id="UP000663671">
    <property type="component" value="Chromosome 3"/>
</dbReference>
<accession>A0A8A1MND7</accession>
<sequence>PKLLKGRRRQVQALVLPDPQGRPREPPSILACY</sequence>
<dbReference type="AlphaFoldDB" id="A0A8A1MND7"/>
<dbReference type="EMBL" id="CP069115">
    <property type="protein sequence ID" value="QSS66143.1"/>
    <property type="molecule type" value="Genomic_DNA"/>
</dbReference>
<proteinExistence type="predicted"/>
<evidence type="ECO:0000313" key="3">
    <source>
        <dbReference type="Proteomes" id="UP000663671"/>
    </source>
</evidence>
<gene>
    <name evidence="2" type="ORF">I7I51_06996</name>
</gene>
<feature type="region of interest" description="Disordered" evidence="1">
    <location>
        <begin position="1"/>
        <end position="33"/>
    </location>
</feature>
<feature type="non-terminal residue" evidence="2">
    <location>
        <position position="1"/>
    </location>
</feature>
<reference evidence="2" key="1">
    <citation type="submission" date="2021-01" db="EMBL/GenBank/DDBJ databases">
        <title>Chromosome-level genome assembly of a human fungal pathogen reveals clustering of transcriptionally co-regulated genes.</title>
        <authorList>
            <person name="Voorhies M."/>
            <person name="Cohen S."/>
            <person name="Shea T.P."/>
            <person name="Petrus S."/>
            <person name="Munoz J.F."/>
            <person name="Poplawski S."/>
            <person name="Goldman W.E."/>
            <person name="Michael T."/>
            <person name="Cuomo C.A."/>
            <person name="Sil A."/>
            <person name="Beyhan S."/>
        </authorList>
    </citation>
    <scope>NUCLEOTIDE SEQUENCE</scope>
    <source>
        <strain evidence="2">WU24</strain>
    </source>
</reference>
<feature type="compositionally biased region" description="Basic residues" evidence="1">
    <location>
        <begin position="1"/>
        <end position="10"/>
    </location>
</feature>
<evidence type="ECO:0000313" key="2">
    <source>
        <dbReference type="EMBL" id="QSS66143.1"/>
    </source>
</evidence>
<organism evidence="2 3">
    <name type="scientific">Ajellomyces capsulatus</name>
    <name type="common">Darling's disease fungus</name>
    <name type="synonym">Histoplasma capsulatum</name>
    <dbReference type="NCBI Taxonomy" id="5037"/>
    <lineage>
        <taxon>Eukaryota</taxon>
        <taxon>Fungi</taxon>
        <taxon>Dikarya</taxon>
        <taxon>Ascomycota</taxon>
        <taxon>Pezizomycotina</taxon>
        <taxon>Eurotiomycetes</taxon>
        <taxon>Eurotiomycetidae</taxon>
        <taxon>Onygenales</taxon>
        <taxon>Ajellomycetaceae</taxon>
        <taxon>Histoplasma</taxon>
    </lineage>
</organism>
<name>A0A8A1MND7_AJECA</name>